<dbReference type="EMBL" id="BANB01000288">
    <property type="protein sequence ID" value="GAN77347.1"/>
    <property type="molecule type" value="Genomic_DNA"/>
</dbReference>
<evidence type="ECO:0000256" key="1">
    <source>
        <dbReference type="PIRSR" id="PIRSR605019-1"/>
    </source>
</evidence>
<keyword evidence="3" id="KW-1185">Reference proteome</keyword>
<feature type="binding site" evidence="1">
    <location>
        <position position="192"/>
    </location>
    <ligand>
        <name>Zn(2+)</name>
        <dbReference type="ChEBI" id="CHEBI:29105"/>
    </ligand>
</feature>
<dbReference type="Gene3D" id="1.10.340.30">
    <property type="entry name" value="Hypothetical protein, domain 2"/>
    <property type="match status" value="1"/>
</dbReference>
<gene>
    <name evidence="2" type="ORF">Asru_0288_05</name>
</gene>
<dbReference type="RefSeq" id="WP_148360487.1">
    <property type="nucleotide sequence ID" value="NZ_BANB01000288.1"/>
</dbReference>
<proteinExistence type="predicted"/>
<dbReference type="Pfam" id="PF03352">
    <property type="entry name" value="Adenine_glyco"/>
    <property type="match status" value="1"/>
</dbReference>
<comment type="caution">
    <text evidence="2">The sequence shown here is derived from an EMBL/GenBank/DDBJ whole genome shotgun (WGS) entry which is preliminary data.</text>
</comment>
<dbReference type="SUPFAM" id="SSF48150">
    <property type="entry name" value="DNA-glycosylase"/>
    <property type="match status" value="1"/>
</dbReference>
<dbReference type="GO" id="GO:0006284">
    <property type="term" value="P:base-excision repair"/>
    <property type="evidence" value="ECO:0007669"/>
    <property type="project" value="InterPro"/>
</dbReference>
<keyword evidence="1" id="KW-0862">Zinc</keyword>
<feature type="binding site" evidence="1">
    <location>
        <position position="196"/>
    </location>
    <ligand>
        <name>Zn(2+)</name>
        <dbReference type="ChEBI" id="CHEBI:29105"/>
    </ligand>
</feature>
<name>A0A0D6P6Q9_9PROT</name>
<keyword evidence="1" id="KW-0479">Metal-binding</keyword>
<dbReference type="AlphaFoldDB" id="A0A0D6P6Q9"/>
<dbReference type="InterPro" id="IPR052891">
    <property type="entry name" value="DNA-3mA_glycosylase"/>
</dbReference>
<dbReference type="OrthoDB" id="9807664at2"/>
<feature type="binding site" evidence="1">
    <location>
        <position position="21"/>
    </location>
    <ligand>
        <name>Zn(2+)</name>
        <dbReference type="ChEBI" id="CHEBI:29105"/>
    </ligand>
</feature>
<dbReference type="InterPro" id="IPR011257">
    <property type="entry name" value="DNA_glycosylase"/>
</dbReference>
<evidence type="ECO:0000313" key="3">
    <source>
        <dbReference type="Proteomes" id="UP000032680"/>
    </source>
</evidence>
<dbReference type="PANTHER" id="PTHR30037:SF4">
    <property type="entry name" value="DNA-3-METHYLADENINE GLYCOSYLASE I"/>
    <property type="match status" value="1"/>
</dbReference>
<protein>
    <submittedName>
        <fullName evidence="2">DNA-3-methyladenine glycosylase I</fullName>
    </submittedName>
</protein>
<dbReference type="Proteomes" id="UP000032680">
    <property type="component" value="Unassembled WGS sequence"/>
</dbReference>
<dbReference type="PANTHER" id="PTHR30037">
    <property type="entry name" value="DNA-3-METHYLADENINE GLYCOSYLASE 1"/>
    <property type="match status" value="1"/>
</dbReference>
<sequence>MAPVMAPDMAPVIPDDGRCRCAWANADPLSRAYHDDEWGVPERDPRALWEMLMLEGFQAGLSWITILRKRPAFRAAFAGFDPDAVAAFGPDDVERLMQDAGIVRARAKIEATIGNARAYVAMRAAGEDFAAFAWAHVDGAPIRTRRPAGERPVAHTPLAATVSKALRSRGFRFVGPTTVYAWMQATGLVDDHDAGCFRADATAAAKAPQAALSQAGAKGGLTQR</sequence>
<accession>A0A0D6P6Q9</accession>
<feature type="binding site" evidence="1">
    <location>
        <position position="34"/>
    </location>
    <ligand>
        <name>Zn(2+)</name>
        <dbReference type="ChEBI" id="CHEBI:29105"/>
    </ligand>
</feature>
<dbReference type="GO" id="GO:0008725">
    <property type="term" value="F:DNA-3-methyladenine glycosylase activity"/>
    <property type="evidence" value="ECO:0007669"/>
    <property type="project" value="InterPro"/>
</dbReference>
<evidence type="ECO:0000313" key="2">
    <source>
        <dbReference type="EMBL" id="GAN77347.1"/>
    </source>
</evidence>
<organism evidence="2 3">
    <name type="scientific">Acidisphaera rubrifaciens HS-AP3</name>
    <dbReference type="NCBI Taxonomy" id="1231350"/>
    <lineage>
        <taxon>Bacteria</taxon>
        <taxon>Pseudomonadati</taxon>
        <taxon>Pseudomonadota</taxon>
        <taxon>Alphaproteobacteria</taxon>
        <taxon>Acetobacterales</taxon>
        <taxon>Acetobacteraceae</taxon>
        <taxon>Acidisphaera</taxon>
    </lineage>
</organism>
<dbReference type="InterPro" id="IPR005019">
    <property type="entry name" value="Adenine_glyco"/>
</dbReference>
<reference evidence="2 3" key="1">
    <citation type="submission" date="2012-11" db="EMBL/GenBank/DDBJ databases">
        <title>Whole genome sequence of Acidisphaera rubrifaciens HS-AP3.</title>
        <authorList>
            <person name="Azuma Y."/>
            <person name="Higashiura N."/>
            <person name="Hirakawa H."/>
            <person name="Matsushita K."/>
        </authorList>
    </citation>
    <scope>NUCLEOTIDE SEQUENCE [LARGE SCALE GENOMIC DNA]</scope>
    <source>
        <strain evidence="2 3">HS-AP3</strain>
    </source>
</reference>
<dbReference type="GO" id="GO:0046872">
    <property type="term" value="F:metal ion binding"/>
    <property type="evidence" value="ECO:0007669"/>
    <property type="project" value="UniProtKB-KW"/>
</dbReference>